<reference evidence="1" key="1">
    <citation type="submission" date="2018-12" db="EMBL/GenBank/DDBJ databases">
        <authorList>
            <person name="Sun L."/>
            <person name="Chen Z."/>
        </authorList>
    </citation>
    <scope>NUCLEOTIDE SEQUENCE [LARGE SCALE GENOMIC DNA]</scope>
    <source>
        <strain evidence="1">3-2-2</strain>
    </source>
</reference>
<proteinExistence type="predicted"/>
<protein>
    <submittedName>
        <fullName evidence="1">Fe3+ hydroxamate ABC transporter substrate-binding protein</fullName>
    </submittedName>
</protein>
<dbReference type="Proteomes" id="UP000287156">
    <property type="component" value="Unassembled WGS sequence"/>
</dbReference>
<dbReference type="EMBL" id="QYTV02000004">
    <property type="protein sequence ID" value="RST74061.1"/>
    <property type="molecule type" value="Genomic_DNA"/>
</dbReference>
<comment type="caution">
    <text evidence="1">The sequence shown here is derived from an EMBL/GenBank/DDBJ whole genome shotgun (WGS) entry which is preliminary data.</text>
</comment>
<dbReference type="RefSeq" id="WP_126050350.1">
    <property type="nucleotide sequence ID" value="NZ_QYTV02000004.1"/>
</dbReference>
<evidence type="ECO:0000313" key="1">
    <source>
        <dbReference type="EMBL" id="RST74061.1"/>
    </source>
</evidence>
<sequence>MFTSKAHCYLCKREIQPYEEIYVKMRYPKSKGFTEIKAFLKNEGNIICINCFPTESVNARNQSQ</sequence>
<organism evidence="1 2">
    <name type="scientific">Siminovitchia acidinfaciens</name>
    <dbReference type="NCBI Taxonomy" id="2321395"/>
    <lineage>
        <taxon>Bacteria</taxon>
        <taxon>Bacillati</taxon>
        <taxon>Bacillota</taxon>
        <taxon>Bacilli</taxon>
        <taxon>Bacillales</taxon>
        <taxon>Bacillaceae</taxon>
        <taxon>Siminovitchia</taxon>
    </lineage>
</organism>
<evidence type="ECO:0000313" key="2">
    <source>
        <dbReference type="Proteomes" id="UP000287156"/>
    </source>
</evidence>
<dbReference type="AlphaFoldDB" id="A0A429XZ28"/>
<name>A0A429XZ28_9BACI</name>
<keyword evidence="2" id="KW-1185">Reference proteome</keyword>
<gene>
    <name evidence="1" type="ORF">D4T97_010265</name>
</gene>
<dbReference type="OrthoDB" id="2353934at2"/>
<accession>A0A429XZ28</accession>